<dbReference type="InterPro" id="IPR002885">
    <property type="entry name" value="PPR_rpt"/>
</dbReference>
<dbReference type="GO" id="GO:0003729">
    <property type="term" value="F:mRNA binding"/>
    <property type="evidence" value="ECO:0007669"/>
    <property type="project" value="UniProtKB-ARBA"/>
</dbReference>
<feature type="domain" description="DYW" evidence="4">
    <location>
        <begin position="470"/>
        <end position="562"/>
    </location>
</feature>
<dbReference type="Pfam" id="PF01535">
    <property type="entry name" value="PPR"/>
    <property type="match status" value="3"/>
</dbReference>
<proteinExistence type="inferred from homology"/>
<dbReference type="FunFam" id="1.25.40.10:FF:000690">
    <property type="entry name" value="Pentatricopeptide repeat-containing protein"/>
    <property type="match status" value="1"/>
</dbReference>
<dbReference type="NCBIfam" id="TIGR00756">
    <property type="entry name" value="PPR"/>
    <property type="match status" value="4"/>
</dbReference>
<comment type="similarity">
    <text evidence="1">Belongs to the PPR family. PCMP-H subfamily.</text>
</comment>
<dbReference type="InterPro" id="IPR046848">
    <property type="entry name" value="E_motif"/>
</dbReference>
<dbReference type="EMBL" id="CM003605">
    <property type="protein sequence ID" value="KYP69508.1"/>
    <property type="molecule type" value="Genomic_DNA"/>
</dbReference>
<dbReference type="Pfam" id="PF14432">
    <property type="entry name" value="DYW_deaminase"/>
    <property type="match status" value="1"/>
</dbReference>
<accession>A0A151TR25</accession>
<evidence type="ECO:0000313" key="5">
    <source>
        <dbReference type="EMBL" id="KYP69508.1"/>
    </source>
</evidence>
<reference evidence="5 6" key="1">
    <citation type="journal article" date="2012" name="Nat. Biotechnol.">
        <title>Draft genome sequence of pigeonpea (Cajanus cajan), an orphan legume crop of resource-poor farmers.</title>
        <authorList>
            <person name="Varshney R.K."/>
            <person name="Chen W."/>
            <person name="Li Y."/>
            <person name="Bharti A.K."/>
            <person name="Saxena R.K."/>
            <person name="Schlueter J.A."/>
            <person name="Donoghue M.T."/>
            <person name="Azam S."/>
            <person name="Fan G."/>
            <person name="Whaley A.M."/>
            <person name="Farmer A.D."/>
            <person name="Sheridan J."/>
            <person name="Iwata A."/>
            <person name="Tuteja R."/>
            <person name="Penmetsa R.V."/>
            <person name="Wu W."/>
            <person name="Upadhyaya H.D."/>
            <person name="Yang S.P."/>
            <person name="Shah T."/>
            <person name="Saxena K.B."/>
            <person name="Michael T."/>
            <person name="McCombie W.R."/>
            <person name="Yang B."/>
            <person name="Zhang G."/>
            <person name="Yang H."/>
            <person name="Wang J."/>
            <person name="Spillane C."/>
            <person name="Cook D.R."/>
            <person name="May G.D."/>
            <person name="Xu X."/>
            <person name="Jackson S.A."/>
        </authorList>
    </citation>
    <scope>NUCLEOTIDE SEQUENCE [LARGE SCALE GENOMIC DNA]</scope>
    <source>
        <strain evidence="6">cv. Asha</strain>
    </source>
</reference>
<dbReference type="PANTHER" id="PTHR47926:SF507">
    <property type="entry name" value="DYW DOMAIN-CONTAINING PROTEIN"/>
    <property type="match status" value="1"/>
</dbReference>
<dbReference type="GO" id="GO:0009451">
    <property type="term" value="P:RNA modification"/>
    <property type="evidence" value="ECO:0007669"/>
    <property type="project" value="InterPro"/>
</dbReference>
<dbReference type="OMA" id="DPYHDGD"/>
<dbReference type="Gramene" id="C.cajan_08451.t">
    <property type="protein sequence ID" value="C.cajan_08451.t.cds1"/>
    <property type="gene ID" value="C.cajan_08451"/>
</dbReference>
<dbReference type="InterPro" id="IPR011990">
    <property type="entry name" value="TPR-like_helical_dom_sf"/>
</dbReference>
<keyword evidence="6" id="KW-1185">Reference proteome</keyword>
<feature type="repeat" description="PPR" evidence="3">
    <location>
        <begin position="152"/>
        <end position="186"/>
    </location>
</feature>
<protein>
    <submittedName>
        <fullName evidence="5">Pentatricopeptide repeat-containing protein At4g21065 family</fullName>
    </submittedName>
</protein>
<dbReference type="InterPro" id="IPR032867">
    <property type="entry name" value="DYW_dom"/>
</dbReference>
<dbReference type="GO" id="GO:0008270">
    <property type="term" value="F:zinc ion binding"/>
    <property type="evidence" value="ECO:0007669"/>
    <property type="project" value="InterPro"/>
</dbReference>
<dbReference type="Pfam" id="PF20431">
    <property type="entry name" value="E_motif"/>
    <property type="match status" value="1"/>
</dbReference>
<dbReference type="AlphaFoldDB" id="A0A151TR25"/>
<sequence>MKRVYKLHATLITSGQHNNPLSLRTFILRCVDSSSPSPSDAARYAAAVLLRFPIPGDPFPYNAVIRHVALHAPSLALVLFSHMHRTGVPFDHFTFPLILKTQTLNPHQIHSLILKLGFHSNIYVQNALINSYGSSRSLRVSLQLFDEMPHRDLVSWSSLISSFAKNGFPTEALTLFQQMQLRESAILPDGVIMLSVISAVSCLGSLELAIWVHAFITKINLNLTVPLGSALIDMYSRCGDIDRSVKVFHEMPHRNVVTWTALINGLAVHGRGEEALEAFYKMMESGLKPDRVAFKGALVACSHGGLVEEGRQVFDSMSSVYRVEPELEHYGCVVDLLGRAGMVLEAFEFVEGMRVRPNSVIWRTLLGACVNHNHLELAERAKEMINELDPRHDGDYVLLSNAYGGVGKWVEKEGVRNSMRENRIVKEPGISLVHVDQVVHEFVSGDNSHPQWEEITRFLGSVIDTVKLGGYTPNTSNVLHDIQEEEKQHCLGYHSEKLAVAFILLYHRNRKTIRVIKNLRICYDCHSFMKHVSGFFNRDIVIRDRSRFHHFSKGSCSCRDFW</sequence>
<evidence type="ECO:0000313" key="6">
    <source>
        <dbReference type="Proteomes" id="UP000075243"/>
    </source>
</evidence>
<dbReference type="PANTHER" id="PTHR47926">
    <property type="entry name" value="PENTATRICOPEPTIDE REPEAT-CONTAINING PROTEIN"/>
    <property type="match status" value="1"/>
</dbReference>
<evidence type="ECO:0000256" key="1">
    <source>
        <dbReference type="ARBA" id="ARBA00006643"/>
    </source>
</evidence>
<dbReference type="InterPro" id="IPR046960">
    <property type="entry name" value="PPR_At4g14850-like_plant"/>
</dbReference>
<evidence type="ECO:0000256" key="3">
    <source>
        <dbReference type="PROSITE-ProRule" id="PRU00708"/>
    </source>
</evidence>
<keyword evidence="2" id="KW-0677">Repeat</keyword>
<dbReference type="Gene3D" id="1.25.40.10">
    <property type="entry name" value="Tetratricopeptide repeat domain"/>
    <property type="match status" value="2"/>
</dbReference>
<gene>
    <name evidence="5" type="ORF">KK1_008699</name>
</gene>
<dbReference type="Proteomes" id="UP000075243">
    <property type="component" value="Chromosome 3"/>
</dbReference>
<dbReference type="Pfam" id="PF13041">
    <property type="entry name" value="PPR_2"/>
    <property type="match status" value="1"/>
</dbReference>
<evidence type="ECO:0000259" key="4">
    <source>
        <dbReference type="Pfam" id="PF14432"/>
    </source>
</evidence>
<dbReference type="PROSITE" id="PS51375">
    <property type="entry name" value="PPR"/>
    <property type="match status" value="2"/>
</dbReference>
<organism evidence="5 6">
    <name type="scientific">Cajanus cajan</name>
    <name type="common">Pigeon pea</name>
    <name type="synonym">Cajanus indicus</name>
    <dbReference type="NCBI Taxonomy" id="3821"/>
    <lineage>
        <taxon>Eukaryota</taxon>
        <taxon>Viridiplantae</taxon>
        <taxon>Streptophyta</taxon>
        <taxon>Embryophyta</taxon>
        <taxon>Tracheophyta</taxon>
        <taxon>Spermatophyta</taxon>
        <taxon>Magnoliopsida</taxon>
        <taxon>eudicotyledons</taxon>
        <taxon>Gunneridae</taxon>
        <taxon>Pentapetalae</taxon>
        <taxon>rosids</taxon>
        <taxon>fabids</taxon>
        <taxon>Fabales</taxon>
        <taxon>Fabaceae</taxon>
        <taxon>Papilionoideae</taxon>
        <taxon>50 kb inversion clade</taxon>
        <taxon>NPAAA clade</taxon>
        <taxon>indigoferoid/millettioid clade</taxon>
        <taxon>Phaseoleae</taxon>
        <taxon>Cajanus</taxon>
    </lineage>
</organism>
<name>A0A151TR25_CAJCA</name>
<feature type="repeat" description="PPR" evidence="3">
    <location>
        <begin position="255"/>
        <end position="289"/>
    </location>
</feature>
<evidence type="ECO:0000256" key="2">
    <source>
        <dbReference type="ARBA" id="ARBA00022737"/>
    </source>
</evidence>